<keyword evidence="1" id="KW-0472">Membrane</keyword>
<feature type="domain" description="DUF1206" evidence="2">
    <location>
        <begin position="19"/>
        <end position="86"/>
    </location>
</feature>
<feature type="transmembrane region" description="Helical" evidence="1">
    <location>
        <begin position="102"/>
        <end position="122"/>
    </location>
</feature>
<name>A0ABS3FSM9_9CYAN</name>
<evidence type="ECO:0000313" key="3">
    <source>
        <dbReference type="EMBL" id="MBO0350053.1"/>
    </source>
</evidence>
<feature type="transmembrane region" description="Helical" evidence="1">
    <location>
        <begin position="202"/>
        <end position="221"/>
    </location>
</feature>
<dbReference type="Proteomes" id="UP000664844">
    <property type="component" value="Unassembled WGS sequence"/>
</dbReference>
<keyword evidence="1" id="KW-0812">Transmembrane</keyword>
<feature type="transmembrane region" description="Helical" evidence="1">
    <location>
        <begin position="21"/>
        <end position="40"/>
    </location>
</feature>
<feature type="domain" description="DUF1206" evidence="2">
    <location>
        <begin position="102"/>
        <end position="175"/>
    </location>
</feature>
<dbReference type="InterPro" id="IPR009597">
    <property type="entry name" value="DUF1206"/>
</dbReference>
<reference evidence="3 4" key="1">
    <citation type="submission" date="2021-03" db="EMBL/GenBank/DDBJ databases">
        <title>Metabolic Capacity of the Antarctic Cyanobacterium Phormidium pseudopriestleyi that Sustains Oxygenic Photosynthesis in the Presence of Hydrogen Sulfide.</title>
        <authorList>
            <person name="Lumian J.E."/>
            <person name="Jungblut A.D."/>
            <person name="Dillon M.L."/>
            <person name="Hawes I."/>
            <person name="Doran P.T."/>
            <person name="Mackey T.J."/>
            <person name="Dick G.J."/>
            <person name="Grettenberger C.L."/>
            <person name="Sumner D.Y."/>
        </authorList>
    </citation>
    <scope>NUCLEOTIDE SEQUENCE [LARGE SCALE GENOMIC DNA]</scope>
    <source>
        <strain evidence="3 4">FRX01</strain>
    </source>
</reference>
<gene>
    <name evidence="3" type="ORF">J0895_13205</name>
</gene>
<evidence type="ECO:0000259" key="2">
    <source>
        <dbReference type="Pfam" id="PF06724"/>
    </source>
</evidence>
<feature type="domain" description="DUF1206" evidence="2">
    <location>
        <begin position="200"/>
        <end position="269"/>
    </location>
</feature>
<sequence>MYIMTQSTQSEWIERFARFGYAAKGFVYGLVGILALQTALNRGGQTTDQKGVLYEIVEQPFGQALLSFVTIGLIGYAMWRFLQAFMDTDNKGTDLKGLIERFGFGMSAVIYSGFAFTAMKILTGNGESSGEQSDQSAQHWTARFLSQPFGQWLVGLAGAVVIGLGFYYFYKAFTGKFRKELKIRQMTPNEEKWVMVAGRVGLSARGIIFTMIGWFLMQAAYQSDANEAQAIPGTLEALLRQPYGSLLLGVVAVGLVIYGLYMGVHARYRRIHPPQADPKQLLNLGK</sequence>
<protein>
    <submittedName>
        <fullName evidence="3">DUF1206 domain-containing protein</fullName>
    </submittedName>
</protein>
<evidence type="ECO:0000313" key="4">
    <source>
        <dbReference type="Proteomes" id="UP000664844"/>
    </source>
</evidence>
<feature type="transmembrane region" description="Helical" evidence="1">
    <location>
        <begin position="149"/>
        <end position="170"/>
    </location>
</feature>
<keyword evidence="1" id="KW-1133">Transmembrane helix</keyword>
<feature type="transmembrane region" description="Helical" evidence="1">
    <location>
        <begin position="241"/>
        <end position="261"/>
    </location>
</feature>
<comment type="caution">
    <text evidence="3">The sequence shown here is derived from an EMBL/GenBank/DDBJ whole genome shotgun (WGS) entry which is preliminary data.</text>
</comment>
<accession>A0ABS3FSM9</accession>
<feature type="transmembrane region" description="Helical" evidence="1">
    <location>
        <begin position="60"/>
        <end position="82"/>
    </location>
</feature>
<evidence type="ECO:0000256" key="1">
    <source>
        <dbReference type="SAM" id="Phobius"/>
    </source>
</evidence>
<organism evidence="3 4">
    <name type="scientific">Phormidium pseudopriestleyi FRX01</name>
    <dbReference type="NCBI Taxonomy" id="1759528"/>
    <lineage>
        <taxon>Bacteria</taxon>
        <taxon>Bacillati</taxon>
        <taxon>Cyanobacteriota</taxon>
        <taxon>Cyanophyceae</taxon>
        <taxon>Oscillatoriophycideae</taxon>
        <taxon>Oscillatoriales</taxon>
        <taxon>Oscillatoriaceae</taxon>
        <taxon>Phormidium</taxon>
    </lineage>
</organism>
<dbReference type="Pfam" id="PF06724">
    <property type="entry name" value="DUF1206"/>
    <property type="match status" value="3"/>
</dbReference>
<dbReference type="EMBL" id="JAFLQW010000352">
    <property type="protein sequence ID" value="MBO0350053.1"/>
    <property type="molecule type" value="Genomic_DNA"/>
</dbReference>
<proteinExistence type="predicted"/>
<keyword evidence="4" id="KW-1185">Reference proteome</keyword>